<accession>A0A7J5AHA2</accession>
<dbReference type="PROSITE" id="PS01180">
    <property type="entry name" value="CUB"/>
    <property type="match status" value="1"/>
</dbReference>
<dbReference type="Pfam" id="PF00041">
    <property type="entry name" value="fn3"/>
    <property type="match status" value="1"/>
</dbReference>
<evidence type="ECO:0000259" key="4">
    <source>
        <dbReference type="PROSITE" id="PS01180"/>
    </source>
</evidence>
<dbReference type="InterPro" id="IPR000859">
    <property type="entry name" value="CUB_dom"/>
</dbReference>
<protein>
    <submittedName>
        <fullName evidence="7">T9SS type A sorting domain-containing protein</fullName>
    </submittedName>
</protein>
<dbReference type="RefSeq" id="WP_151106968.1">
    <property type="nucleotide sequence ID" value="NZ_WAEM01000002.1"/>
</dbReference>
<dbReference type="SUPFAM" id="SSF49854">
    <property type="entry name" value="Spermadhesin, CUB domain"/>
    <property type="match status" value="1"/>
</dbReference>
<feature type="domain" description="Peptidase M12B" evidence="5">
    <location>
        <begin position="210"/>
        <end position="402"/>
    </location>
</feature>
<sequence length="727" mass="80361">MKKGLLIFVFFFSFVAFAQNEVSKKVNALLSQKTTFKVYSLLTTSTTKPSSAIQKTLKKATLAKLNSKSLGDVIAYKDESIEVQIPYQGETITLQLYKVNLFADGFHVDTDKTKSISYEEGLHYRGIVKGDPNSTASFNFFKDEMNGIFSNNRFKNVVIGRTATKFNISDYIIYSDADLKVLNNLQCHTKEGVRKPILNAQRNTKTTSQRCVTMYFEIDYNLFLDNNSNTTTTTNWMTSVFNNVQTLYANDGINISLKSLYIWTTQDPYEGIGEESFNYLYKFNEVRPVFDGDLGQLIGEDAGSLGGVAATINGLCTEENFSYSDVDISFDTVPTYSWTVLVITHEMGHLFGSPHTHACAWNGDNTAIDGCGPSKGDQYFEGNCDIGPIPSTDSGGTIMSYCHLVSGVGINLANGFGPQPAAEILSQVNNASCLSFDCINTCINTVSEIIISNLTNTSATLSWIDIGSATNWEVSITPFTSNSNNWFQTTATNYTATNLLPNTHYSIKVRPVCNFGLISPSRNAILVTTANYCNGVTITDTGGVSRNYSSLESYVRTIIPNSPDQKIRLSFTSFDLEDKYDYLYLYDGNSTSATDLSQGGFTGTTIPGTYESTAIDGSLTLEFYSDQYEVGSGYVANVDCVANLNNKSFLPNIDFTYYPNPSKGFVAITSKTEIKEIFVYNPQGLLLYKKKINGLDAKVDIASFANGTYFFKLKFNEKEANFKIVKM</sequence>
<feature type="domain" description="Fibronectin type-III" evidence="6">
    <location>
        <begin position="445"/>
        <end position="532"/>
    </location>
</feature>
<dbReference type="CDD" id="cd00041">
    <property type="entry name" value="CUB"/>
    <property type="match status" value="1"/>
</dbReference>
<dbReference type="Gene3D" id="3.40.390.10">
    <property type="entry name" value="Collagenase (Catalytic Domain)"/>
    <property type="match status" value="1"/>
</dbReference>
<dbReference type="PANTHER" id="PTHR11905">
    <property type="entry name" value="ADAM A DISINTEGRIN AND METALLOPROTEASE DOMAIN"/>
    <property type="match status" value="1"/>
</dbReference>
<organism evidence="7 8">
    <name type="scientific">Flavobacterium luteum</name>
    <dbReference type="NCBI Taxonomy" id="2026654"/>
    <lineage>
        <taxon>Bacteria</taxon>
        <taxon>Pseudomonadati</taxon>
        <taxon>Bacteroidota</taxon>
        <taxon>Flavobacteriia</taxon>
        <taxon>Flavobacteriales</taxon>
        <taxon>Flavobacteriaceae</taxon>
        <taxon>Flavobacterium</taxon>
    </lineage>
</organism>
<reference evidence="7 8" key="1">
    <citation type="submission" date="2019-09" db="EMBL/GenBank/DDBJ databases">
        <title>Flavobacterium sp. nov., isolated from glacier ice.</title>
        <authorList>
            <person name="Liu Q."/>
        </authorList>
    </citation>
    <scope>NUCLEOTIDE SEQUENCE [LARGE SCALE GENOMIC DNA]</scope>
    <source>
        <strain evidence="7 8">NBRC 112527</strain>
    </source>
</reference>
<dbReference type="InterPro" id="IPR026444">
    <property type="entry name" value="Secre_tail"/>
</dbReference>
<dbReference type="Pfam" id="PF13688">
    <property type="entry name" value="Reprolysin_5"/>
    <property type="match status" value="1"/>
</dbReference>
<dbReference type="NCBIfam" id="TIGR04183">
    <property type="entry name" value="Por_Secre_tail"/>
    <property type="match status" value="1"/>
</dbReference>
<dbReference type="Pfam" id="PF00431">
    <property type="entry name" value="CUB"/>
    <property type="match status" value="1"/>
</dbReference>
<evidence type="ECO:0000256" key="2">
    <source>
        <dbReference type="ARBA" id="ARBA00023157"/>
    </source>
</evidence>
<dbReference type="PROSITE" id="PS50215">
    <property type="entry name" value="ADAM_MEPRO"/>
    <property type="match status" value="1"/>
</dbReference>
<dbReference type="OrthoDB" id="1182309at2"/>
<dbReference type="Pfam" id="PF18962">
    <property type="entry name" value="Por_Secre_tail"/>
    <property type="match status" value="1"/>
</dbReference>
<dbReference type="PROSITE" id="PS50853">
    <property type="entry name" value="FN3"/>
    <property type="match status" value="1"/>
</dbReference>
<evidence type="ECO:0000259" key="6">
    <source>
        <dbReference type="PROSITE" id="PS50853"/>
    </source>
</evidence>
<dbReference type="InterPro" id="IPR035914">
    <property type="entry name" value="Sperma_CUB_dom_sf"/>
</dbReference>
<dbReference type="GO" id="GO:0004222">
    <property type="term" value="F:metalloendopeptidase activity"/>
    <property type="evidence" value="ECO:0007669"/>
    <property type="project" value="InterPro"/>
</dbReference>
<dbReference type="AlphaFoldDB" id="A0A7J5AHA2"/>
<proteinExistence type="predicted"/>
<gene>
    <name evidence="7" type="ORF">F6464_06405</name>
</gene>
<feature type="chain" id="PRO_5029506501" evidence="3">
    <location>
        <begin position="19"/>
        <end position="727"/>
    </location>
</feature>
<keyword evidence="1 3" id="KW-0732">Signal</keyword>
<comment type="caution">
    <text evidence="7">The sequence shown here is derived from an EMBL/GenBank/DDBJ whole genome shotgun (WGS) entry which is preliminary data.</text>
</comment>
<dbReference type="SMART" id="SM00042">
    <property type="entry name" value="CUB"/>
    <property type="match status" value="1"/>
</dbReference>
<feature type="domain" description="CUB" evidence="4">
    <location>
        <begin position="533"/>
        <end position="641"/>
    </location>
</feature>
<dbReference type="Gene3D" id="2.60.40.10">
    <property type="entry name" value="Immunoglobulins"/>
    <property type="match status" value="1"/>
</dbReference>
<keyword evidence="8" id="KW-1185">Reference proteome</keyword>
<dbReference type="EMBL" id="WAEM01000002">
    <property type="protein sequence ID" value="KAB1156974.1"/>
    <property type="molecule type" value="Genomic_DNA"/>
</dbReference>
<dbReference type="InterPro" id="IPR024079">
    <property type="entry name" value="MetalloPept_cat_dom_sf"/>
</dbReference>
<dbReference type="PANTHER" id="PTHR11905:SF159">
    <property type="entry name" value="ADAM METALLOPROTEASE"/>
    <property type="match status" value="1"/>
</dbReference>
<dbReference type="Gene3D" id="2.60.120.290">
    <property type="entry name" value="Spermadhesin, CUB domain"/>
    <property type="match status" value="1"/>
</dbReference>
<evidence type="ECO:0000313" key="8">
    <source>
        <dbReference type="Proteomes" id="UP000490922"/>
    </source>
</evidence>
<evidence type="ECO:0000313" key="7">
    <source>
        <dbReference type="EMBL" id="KAB1156974.1"/>
    </source>
</evidence>
<evidence type="ECO:0000259" key="5">
    <source>
        <dbReference type="PROSITE" id="PS50215"/>
    </source>
</evidence>
<dbReference type="InterPro" id="IPR013783">
    <property type="entry name" value="Ig-like_fold"/>
</dbReference>
<name>A0A7J5AHA2_9FLAO</name>
<dbReference type="InterPro" id="IPR003961">
    <property type="entry name" value="FN3_dom"/>
</dbReference>
<dbReference type="SUPFAM" id="SSF49265">
    <property type="entry name" value="Fibronectin type III"/>
    <property type="match status" value="1"/>
</dbReference>
<keyword evidence="2" id="KW-1015">Disulfide bond</keyword>
<dbReference type="SUPFAM" id="SSF55486">
    <property type="entry name" value="Metalloproteases ('zincins'), catalytic domain"/>
    <property type="match status" value="1"/>
</dbReference>
<evidence type="ECO:0000256" key="1">
    <source>
        <dbReference type="ARBA" id="ARBA00022729"/>
    </source>
</evidence>
<evidence type="ECO:0000256" key="3">
    <source>
        <dbReference type="SAM" id="SignalP"/>
    </source>
</evidence>
<dbReference type="InterPro" id="IPR001590">
    <property type="entry name" value="Peptidase_M12B"/>
</dbReference>
<dbReference type="Proteomes" id="UP000490922">
    <property type="component" value="Unassembled WGS sequence"/>
</dbReference>
<dbReference type="SMART" id="SM00060">
    <property type="entry name" value="FN3"/>
    <property type="match status" value="1"/>
</dbReference>
<dbReference type="CDD" id="cd00063">
    <property type="entry name" value="FN3"/>
    <property type="match status" value="1"/>
</dbReference>
<dbReference type="InterPro" id="IPR036116">
    <property type="entry name" value="FN3_sf"/>
</dbReference>
<feature type="signal peptide" evidence="3">
    <location>
        <begin position="1"/>
        <end position="18"/>
    </location>
</feature>
<dbReference type="GO" id="GO:0006509">
    <property type="term" value="P:membrane protein ectodomain proteolysis"/>
    <property type="evidence" value="ECO:0007669"/>
    <property type="project" value="TreeGrafter"/>
</dbReference>